<dbReference type="RefSeq" id="XP_064673587.1">
    <property type="nucleotide sequence ID" value="XM_064814220.1"/>
</dbReference>
<evidence type="ECO:0000256" key="1">
    <source>
        <dbReference type="SAM" id="MobiDB-lite"/>
    </source>
</evidence>
<dbReference type="AlphaFoldDB" id="A0AAN6YW67"/>
<keyword evidence="3" id="KW-1185">Reference proteome</keyword>
<feature type="region of interest" description="Disordered" evidence="1">
    <location>
        <begin position="1"/>
        <end position="54"/>
    </location>
</feature>
<gene>
    <name evidence="2" type="ORF">N656DRAFT_774204</name>
</gene>
<sequence length="54" mass="5919">MHDLLHATRGSKQSPSPMRRSSERGKARSGWGGRKMRAECNGKRSPQPSAALDV</sequence>
<dbReference type="GeneID" id="89938345"/>
<evidence type="ECO:0000313" key="3">
    <source>
        <dbReference type="Proteomes" id="UP001302812"/>
    </source>
</evidence>
<protein>
    <submittedName>
        <fullName evidence="2">Uncharacterized protein</fullName>
    </submittedName>
</protein>
<dbReference type="EMBL" id="MU853333">
    <property type="protein sequence ID" value="KAK4116017.1"/>
    <property type="molecule type" value="Genomic_DNA"/>
</dbReference>
<comment type="caution">
    <text evidence="2">The sequence shown here is derived from an EMBL/GenBank/DDBJ whole genome shotgun (WGS) entry which is preliminary data.</text>
</comment>
<name>A0AAN6YW67_9PEZI</name>
<reference evidence="2" key="2">
    <citation type="submission" date="2023-05" db="EMBL/GenBank/DDBJ databases">
        <authorList>
            <consortium name="Lawrence Berkeley National Laboratory"/>
            <person name="Steindorff A."/>
            <person name="Hensen N."/>
            <person name="Bonometti L."/>
            <person name="Westerberg I."/>
            <person name="Brannstrom I.O."/>
            <person name="Guillou S."/>
            <person name="Cros-Aarteil S."/>
            <person name="Calhoun S."/>
            <person name="Haridas S."/>
            <person name="Kuo A."/>
            <person name="Mondo S."/>
            <person name="Pangilinan J."/>
            <person name="Riley R."/>
            <person name="Labutti K."/>
            <person name="Andreopoulos B."/>
            <person name="Lipzen A."/>
            <person name="Chen C."/>
            <person name="Yanf M."/>
            <person name="Daum C."/>
            <person name="Ng V."/>
            <person name="Clum A."/>
            <person name="Ohm R."/>
            <person name="Martin F."/>
            <person name="Silar P."/>
            <person name="Natvig D."/>
            <person name="Lalanne C."/>
            <person name="Gautier V."/>
            <person name="Ament-Velasquez S.L."/>
            <person name="Kruys A."/>
            <person name="Hutchinson M.I."/>
            <person name="Powell A.J."/>
            <person name="Barry K."/>
            <person name="Miller A.N."/>
            <person name="Grigoriev I.V."/>
            <person name="Debuchy R."/>
            <person name="Gladieux P."/>
            <person name="Thoren M.H."/>
            <person name="Johannesson H."/>
        </authorList>
    </citation>
    <scope>NUCLEOTIDE SEQUENCE</scope>
    <source>
        <strain evidence="2">CBS 508.74</strain>
    </source>
</reference>
<proteinExistence type="predicted"/>
<reference evidence="2" key="1">
    <citation type="journal article" date="2023" name="Mol. Phylogenet. Evol.">
        <title>Genome-scale phylogeny and comparative genomics of the fungal order Sordariales.</title>
        <authorList>
            <person name="Hensen N."/>
            <person name="Bonometti L."/>
            <person name="Westerberg I."/>
            <person name="Brannstrom I.O."/>
            <person name="Guillou S."/>
            <person name="Cros-Aarteil S."/>
            <person name="Calhoun S."/>
            <person name="Haridas S."/>
            <person name="Kuo A."/>
            <person name="Mondo S."/>
            <person name="Pangilinan J."/>
            <person name="Riley R."/>
            <person name="LaButti K."/>
            <person name="Andreopoulos B."/>
            <person name="Lipzen A."/>
            <person name="Chen C."/>
            <person name="Yan M."/>
            <person name="Daum C."/>
            <person name="Ng V."/>
            <person name="Clum A."/>
            <person name="Steindorff A."/>
            <person name="Ohm R.A."/>
            <person name="Martin F."/>
            <person name="Silar P."/>
            <person name="Natvig D.O."/>
            <person name="Lalanne C."/>
            <person name="Gautier V."/>
            <person name="Ament-Velasquez S.L."/>
            <person name="Kruys A."/>
            <person name="Hutchinson M.I."/>
            <person name="Powell A.J."/>
            <person name="Barry K."/>
            <person name="Miller A.N."/>
            <person name="Grigoriev I.V."/>
            <person name="Debuchy R."/>
            <person name="Gladieux P."/>
            <person name="Hiltunen Thoren M."/>
            <person name="Johannesson H."/>
        </authorList>
    </citation>
    <scope>NUCLEOTIDE SEQUENCE</scope>
    <source>
        <strain evidence="2">CBS 508.74</strain>
    </source>
</reference>
<dbReference type="Proteomes" id="UP001302812">
    <property type="component" value="Unassembled WGS sequence"/>
</dbReference>
<accession>A0AAN6YW67</accession>
<organism evidence="2 3">
    <name type="scientific">Canariomyces notabilis</name>
    <dbReference type="NCBI Taxonomy" id="2074819"/>
    <lineage>
        <taxon>Eukaryota</taxon>
        <taxon>Fungi</taxon>
        <taxon>Dikarya</taxon>
        <taxon>Ascomycota</taxon>
        <taxon>Pezizomycotina</taxon>
        <taxon>Sordariomycetes</taxon>
        <taxon>Sordariomycetidae</taxon>
        <taxon>Sordariales</taxon>
        <taxon>Chaetomiaceae</taxon>
        <taxon>Canariomyces</taxon>
    </lineage>
</organism>
<evidence type="ECO:0000313" key="2">
    <source>
        <dbReference type="EMBL" id="KAK4116017.1"/>
    </source>
</evidence>